<evidence type="ECO:0000313" key="4">
    <source>
        <dbReference type="EMBL" id="KAJ8496035.1"/>
    </source>
</evidence>
<name>A0AAD7XEX3_9APHY</name>
<dbReference type="InterPro" id="IPR013766">
    <property type="entry name" value="Thioredoxin_domain"/>
</dbReference>
<dbReference type="AlphaFoldDB" id="A0AAD7XEX3"/>
<feature type="chain" id="PRO_5042098096" description="Thioredoxin domain-containing protein" evidence="2">
    <location>
        <begin position="21"/>
        <end position="433"/>
    </location>
</feature>
<reference evidence="4" key="1">
    <citation type="submission" date="2022-11" db="EMBL/GenBank/DDBJ databases">
        <title>Genome Sequence of Cubamyces cubensis.</title>
        <authorList>
            <person name="Buettner E."/>
        </authorList>
    </citation>
    <scope>NUCLEOTIDE SEQUENCE</scope>
    <source>
        <strain evidence="4">MPL-01</strain>
    </source>
</reference>
<evidence type="ECO:0000256" key="2">
    <source>
        <dbReference type="SAM" id="SignalP"/>
    </source>
</evidence>
<dbReference type="PROSITE" id="PS51352">
    <property type="entry name" value="THIOREDOXIN_2"/>
    <property type="match status" value="1"/>
</dbReference>
<protein>
    <recommendedName>
        <fullName evidence="3">Thioredoxin domain-containing protein</fullName>
    </recommendedName>
</protein>
<proteinExistence type="predicted"/>
<accession>A0AAD7XEX3</accession>
<evidence type="ECO:0000259" key="3">
    <source>
        <dbReference type="PROSITE" id="PS51352"/>
    </source>
</evidence>
<dbReference type="GO" id="GO:0005788">
    <property type="term" value="C:endoplasmic reticulum lumen"/>
    <property type="evidence" value="ECO:0007669"/>
    <property type="project" value="TreeGrafter"/>
</dbReference>
<evidence type="ECO:0000313" key="5">
    <source>
        <dbReference type="Proteomes" id="UP001215151"/>
    </source>
</evidence>
<dbReference type="EMBL" id="JAPEVG010000018">
    <property type="protein sequence ID" value="KAJ8496035.1"/>
    <property type="molecule type" value="Genomic_DNA"/>
</dbReference>
<gene>
    <name evidence="4" type="ORF">ONZ51_g1338</name>
</gene>
<feature type="signal peptide" evidence="2">
    <location>
        <begin position="1"/>
        <end position="20"/>
    </location>
</feature>
<feature type="region of interest" description="Disordered" evidence="1">
    <location>
        <begin position="339"/>
        <end position="433"/>
    </location>
</feature>
<dbReference type="GO" id="GO:0034976">
    <property type="term" value="P:response to endoplasmic reticulum stress"/>
    <property type="evidence" value="ECO:0007669"/>
    <property type="project" value="TreeGrafter"/>
</dbReference>
<dbReference type="InterPro" id="IPR036249">
    <property type="entry name" value="Thioredoxin-like_sf"/>
</dbReference>
<dbReference type="Gene3D" id="3.40.30.10">
    <property type="entry name" value="Glutaredoxin"/>
    <property type="match status" value="2"/>
</dbReference>
<keyword evidence="5" id="KW-1185">Reference proteome</keyword>
<organism evidence="4 5">
    <name type="scientific">Trametes cubensis</name>
    <dbReference type="NCBI Taxonomy" id="1111947"/>
    <lineage>
        <taxon>Eukaryota</taxon>
        <taxon>Fungi</taxon>
        <taxon>Dikarya</taxon>
        <taxon>Basidiomycota</taxon>
        <taxon>Agaricomycotina</taxon>
        <taxon>Agaricomycetes</taxon>
        <taxon>Polyporales</taxon>
        <taxon>Polyporaceae</taxon>
        <taxon>Trametes</taxon>
    </lineage>
</organism>
<feature type="compositionally biased region" description="Basic and acidic residues" evidence="1">
    <location>
        <begin position="318"/>
        <end position="327"/>
    </location>
</feature>
<dbReference type="PANTHER" id="PTHR45815">
    <property type="entry name" value="PROTEIN DISULFIDE-ISOMERASE A6"/>
    <property type="match status" value="1"/>
</dbReference>
<evidence type="ECO:0000256" key="1">
    <source>
        <dbReference type="SAM" id="MobiDB-lite"/>
    </source>
</evidence>
<dbReference type="GO" id="GO:0015035">
    <property type="term" value="F:protein-disulfide reductase activity"/>
    <property type="evidence" value="ECO:0007669"/>
    <property type="project" value="TreeGrafter"/>
</dbReference>
<dbReference type="SUPFAM" id="SSF52833">
    <property type="entry name" value="Thioredoxin-like"/>
    <property type="match status" value="1"/>
</dbReference>
<feature type="compositionally biased region" description="Low complexity" evidence="1">
    <location>
        <begin position="400"/>
        <end position="422"/>
    </location>
</feature>
<feature type="compositionally biased region" description="Low complexity" evidence="1">
    <location>
        <begin position="303"/>
        <end position="317"/>
    </location>
</feature>
<dbReference type="Proteomes" id="UP001215151">
    <property type="component" value="Unassembled WGS sequence"/>
</dbReference>
<dbReference type="Pfam" id="PF00085">
    <property type="entry name" value="Thioredoxin"/>
    <property type="match status" value="1"/>
</dbReference>
<feature type="region of interest" description="Disordered" evidence="1">
    <location>
        <begin position="299"/>
        <end position="327"/>
    </location>
</feature>
<dbReference type="PANTHER" id="PTHR45815:SF3">
    <property type="entry name" value="PROTEIN DISULFIDE-ISOMERASE A6"/>
    <property type="match status" value="1"/>
</dbReference>
<feature type="compositionally biased region" description="Low complexity" evidence="1">
    <location>
        <begin position="378"/>
        <end position="393"/>
    </location>
</feature>
<sequence length="433" mass="47892">MQLHHWIPFVVALTPSLASAALFPSDTVVKMLDAKDWKKVMKENATSVVAFVAPWCGHCQKLAPEYSQAAVSVYPMIPFYAVDCDKQSNKRLCADQGVQGFPTLKACTSRPFKTLLHFDYPQRSASALYYWASRNIPHNVKKIYHLEDLPGWVDEHIEKPRAVLLNQGKHIPLLWQTLGNRYRDQIKFAVHRDRYGKSSIEMGLEKGPPKSSKVLFYPAGSRDYVRYFGTQKHEPLVKFFDSLLDGTADLEALAKQTPAEDPVMDEREREIERQQEEQRMKLAHGGYNDMIDFEAAMKAGINPHGSGHPGASAGGADAHADQGAKKEEDPIRRILKHQEEEAKKEQERPKMAQTGEGAQVVFDPAETGHPKTPIAGESSTPSDAAADSPSSSTVADEAPTETATLATLAEKVASETSTTTAAEETRGHVTDEL</sequence>
<comment type="caution">
    <text evidence="4">The sequence shown here is derived from an EMBL/GenBank/DDBJ whole genome shotgun (WGS) entry which is preliminary data.</text>
</comment>
<keyword evidence="2" id="KW-0732">Signal</keyword>
<feature type="domain" description="Thioredoxin" evidence="3">
    <location>
        <begin position="17"/>
        <end position="158"/>
    </location>
</feature>
<feature type="compositionally biased region" description="Basic and acidic residues" evidence="1">
    <location>
        <begin position="339"/>
        <end position="350"/>
    </location>
</feature>
<feature type="compositionally biased region" description="Basic and acidic residues" evidence="1">
    <location>
        <begin position="423"/>
        <end position="433"/>
    </location>
</feature>